<dbReference type="PROSITE" id="PS00903">
    <property type="entry name" value="CYT_DCMP_DEAMINASES_1"/>
    <property type="match status" value="1"/>
</dbReference>
<dbReference type="GO" id="GO:0047974">
    <property type="term" value="F:guanosine deaminase activity"/>
    <property type="evidence" value="ECO:0007669"/>
    <property type="project" value="TreeGrafter"/>
</dbReference>
<evidence type="ECO:0000256" key="2">
    <source>
        <dbReference type="ARBA" id="ARBA00022833"/>
    </source>
</evidence>
<dbReference type="EMBL" id="QYUN01000002">
    <property type="protein sequence ID" value="RJG07456.1"/>
    <property type="molecule type" value="Genomic_DNA"/>
</dbReference>
<dbReference type="AlphaFoldDB" id="A0A418X4W1"/>
<comment type="caution">
    <text evidence="4">The sequence shown here is derived from an EMBL/GenBank/DDBJ whole genome shotgun (WGS) entry which is preliminary data.</text>
</comment>
<gene>
    <name evidence="4" type="ORF">D3870_16940</name>
</gene>
<dbReference type="Pfam" id="PF00383">
    <property type="entry name" value="dCMP_cyt_deam_1"/>
    <property type="match status" value="1"/>
</dbReference>
<dbReference type="GO" id="GO:0008270">
    <property type="term" value="F:zinc ion binding"/>
    <property type="evidence" value="ECO:0007669"/>
    <property type="project" value="InterPro"/>
</dbReference>
<dbReference type="RefSeq" id="WP_119740921.1">
    <property type="nucleotide sequence ID" value="NZ_QYUN01000002.1"/>
</dbReference>
<dbReference type="GO" id="GO:0006152">
    <property type="term" value="P:purine nucleoside catabolic process"/>
    <property type="evidence" value="ECO:0007669"/>
    <property type="project" value="TreeGrafter"/>
</dbReference>
<dbReference type="CDD" id="cd01285">
    <property type="entry name" value="nucleoside_deaminase"/>
    <property type="match status" value="1"/>
</dbReference>
<evidence type="ECO:0000313" key="5">
    <source>
        <dbReference type="Proteomes" id="UP000285190"/>
    </source>
</evidence>
<protein>
    <submittedName>
        <fullName evidence="4">Nucleoside deaminase</fullName>
    </submittedName>
</protein>
<name>A0A418X4W1_9BURK</name>
<dbReference type="Gene3D" id="3.40.140.10">
    <property type="entry name" value="Cytidine Deaminase, domain 2"/>
    <property type="match status" value="1"/>
</dbReference>
<evidence type="ECO:0000259" key="3">
    <source>
        <dbReference type="PROSITE" id="PS51747"/>
    </source>
</evidence>
<proteinExistence type="predicted"/>
<dbReference type="OrthoDB" id="9802676at2"/>
<accession>A0A418X4W1</accession>
<keyword evidence="2" id="KW-0862">Zinc</keyword>
<dbReference type="InterPro" id="IPR016193">
    <property type="entry name" value="Cytidine_deaminase-like"/>
</dbReference>
<keyword evidence="1" id="KW-0479">Metal-binding</keyword>
<evidence type="ECO:0000256" key="1">
    <source>
        <dbReference type="ARBA" id="ARBA00022723"/>
    </source>
</evidence>
<evidence type="ECO:0000313" key="4">
    <source>
        <dbReference type="EMBL" id="RJG07456.1"/>
    </source>
</evidence>
<dbReference type="SUPFAM" id="SSF53927">
    <property type="entry name" value="Cytidine deaminase-like"/>
    <property type="match status" value="1"/>
</dbReference>
<sequence>MTRITAKETIVSKPEDHLSQAIQLALDNVQTRKGRPFGAVLVKDGQVVATGVNTVLSSHDPTAHAELQAIREAARAQGSPRLDGHVMYASGHPCPMCLAAMYLAGIRQVCYAYSNEDGEPYGLSTRELYAELAKPLAAQAMQLSYLPLRPAGQEPYEAWRQLNTAPLANS</sequence>
<dbReference type="PROSITE" id="PS51747">
    <property type="entry name" value="CYT_DCMP_DEAMINASES_2"/>
    <property type="match status" value="1"/>
</dbReference>
<reference evidence="4 5" key="1">
    <citation type="submission" date="2018-09" db="EMBL/GenBank/DDBJ databases">
        <authorList>
            <person name="Zhu H."/>
        </authorList>
    </citation>
    <scope>NUCLEOTIDE SEQUENCE [LARGE SCALE GENOMIC DNA]</scope>
    <source>
        <strain evidence="4 5">K2R10-39</strain>
    </source>
</reference>
<dbReference type="PANTHER" id="PTHR11079:SF161">
    <property type="entry name" value="CMP_DCMP-TYPE DEAMINASE DOMAIN-CONTAINING PROTEIN"/>
    <property type="match status" value="1"/>
</dbReference>
<dbReference type="InterPro" id="IPR002125">
    <property type="entry name" value="CMP_dCMP_dom"/>
</dbReference>
<dbReference type="PANTHER" id="PTHR11079">
    <property type="entry name" value="CYTOSINE DEAMINASE FAMILY MEMBER"/>
    <property type="match status" value="1"/>
</dbReference>
<keyword evidence="5" id="KW-1185">Reference proteome</keyword>
<feature type="domain" description="CMP/dCMP-type deaminase" evidence="3">
    <location>
        <begin position="12"/>
        <end position="136"/>
    </location>
</feature>
<organism evidence="4 5">
    <name type="scientific">Noviherbaspirillum cavernae</name>
    <dbReference type="NCBI Taxonomy" id="2320862"/>
    <lineage>
        <taxon>Bacteria</taxon>
        <taxon>Pseudomonadati</taxon>
        <taxon>Pseudomonadota</taxon>
        <taxon>Betaproteobacteria</taxon>
        <taxon>Burkholderiales</taxon>
        <taxon>Oxalobacteraceae</taxon>
        <taxon>Noviherbaspirillum</taxon>
    </lineage>
</organism>
<dbReference type="Proteomes" id="UP000285190">
    <property type="component" value="Unassembled WGS sequence"/>
</dbReference>
<dbReference type="InterPro" id="IPR016192">
    <property type="entry name" value="APOBEC/CMP_deaminase_Zn-bd"/>
</dbReference>